<feature type="compositionally biased region" description="Basic residues" evidence="1">
    <location>
        <begin position="339"/>
        <end position="350"/>
    </location>
</feature>
<reference evidence="2" key="1">
    <citation type="submission" date="2023-10" db="EMBL/GenBank/DDBJ databases">
        <authorList>
            <person name="Chen Y."/>
            <person name="Shah S."/>
            <person name="Dougan E. K."/>
            <person name="Thang M."/>
            <person name="Chan C."/>
        </authorList>
    </citation>
    <scope>NUCLEOTIDE SEQUENCE [LARGE SCALE GENOMIC DNA]</scope>
</reference>
<name>A0ABN9V3N8_9DINO</name>
<feature type="compositionally biased region" description="Basic residues" evidence="1">
    <location>
        <begin position="216"/>
        <end position="239"/>
    </location>
</feature>
<sequence length="571" mass="59219">RRRGAAAGPAPEAVGREGPCRRRAVLAGPRRPALPGPGDVDRVAAARGRAQKGEGRAGGRVDSGCLSPADRVQEGEGRVLRREVPRAGGVLPHHPARGHLRRVPQPGGGVARDLEALFLHGRVRALGRAPGLQALLPVQQGRHGAFPVAVPPVRPQDGAGDRCPVPRLLREGRRLLGLRPRWAARPLAPRVRPGRAGGSARGADPGHAARGGPGGRRLRPGRCPPRRARGLGGRRRARHAAADWRHPAPAAAHLEAQPLRRRPAARRARLAPAAPRPRAGARAGGPRAPADRRRGRAGRPRSWRRPRGGAVRRLPRPPAGIRLRGGHASLPAADARLRPALHRRRARRALPGHPGLRAGRRGEAAVAGPAVRGARRARDRRQGRAGAAGGRAGRGGAGGRQEAAGPLRARAPPAARGPAAGAGRRGRGRRGRRGRGRAAPRHAACALGVGGRGRGLPRAAAGPVQPGGRRGQLGGPRRRPQCAAGPAGHPAVMVDRARAAGLRASLRPAGDGHVPLRPALGLRRGGGCSGTGAPTMESRGGLPEGDGRPPRVLPVGGRQQRRLLACGPGLL</sequence>
<feature type="region of interest" description="Disordered" evidence="1">
    <location>
        <begin position="187"/>
        <end position="489"/>
    </location>
</feature>
<comment type="caution">
    <text evidence="2">The sequence shown here is derived from an EMBL/GenBank/DDBJ whole genome shotgun (WGS) entry which is preliminary data.</text>
</comment>
<feature type="compositionally biased region" description="Gly residues" evidence="1">
    <location>
        <begin position="386"/>
        <end position="399"/>
    </location>
</feature>
<evidence type="ECO:0000313" key="3">
    <source>
        <dbReference type="Proteomes" id="UP001189429"/>
    </source>
</evidence>
<feature type="non-terminal residue" evidence="2">
    <location>
        <position position="1"/>
    </location>
</feature>
<feature type="compositionally biased region" description="Low complexity" evidence="1">
    <location>
        <begin position="26"/>
        <end position="38"/>
    </location>
</feature>
<feature type="compositionally biased region" description="Basic residues" evidence="1">
    <location>
        <begin position="293"/>
        <end position="307"/>
    </location>
</feature>
<evidence type="ECO:0000313" key="2">
    <source>
        <dbReference type="EMBL" id="CAK0867116.1"/>
    </source>
</evidence>
<accession>A0ABN9V3N8</accession>
<feature type="compositionally biased region" description="Basic residues" evidence="1">
    <location>
        <begin position="424"/>
        <end position="440"/>
    </location>
</feature>
<feature type="compositionally biased region" description="Low complexity" evidence="1">
    <location>
        <begin position="456"/>
        <end position="467"/>
    </location>
</feature>
<evidence type="ECO:0000256" key="1">
    <source>
        <dbReference type="SAM" id="MobiDB-lite"/>
    </source>
</evidence>
<organism evidence="2 3">
    <name type="scientific">Prorocentrum cordatum</name>
    <dbReference type="NCBI Taxonomy" id="2364126"/>
    <lineage>
        <taxon>Eukaryota</taxon>
        <taxon>Sar</taxon>
        <taxon>Alveolata</taxon>
        <taxon>Dinophyceae</taxon>
        <taxon>Prorocentrales</taxon>
        <taxon>Prorocentraceae</taxon>
        <taxon>Prorocentrum</taxon>
    </lineage>
</organism>
<feature type="region of interest" description="Disordered" evidence="1">
    <location>
        <begin position="1"/>
        <end position="77"/>
    </location>
</feature>
<feature type="compositionally biased region" description="Basic residues" evidence="1">
    <location>
        <begin position="259"/>
        <end position="269"/>
    </location>
</feature>
<keyword evidence="3" id="KW-1185">Reference proteome</keyword>
<proteinExistence type="predicted"/>
<protein>
    <submittedName>
        <fullName evidence="2">Uncharacterized protein</fullName>
    </submittedName>
</protein>
<feature type="compositionally biased region" description="Low complexity" evidence="1">
    <location>
        <begin position="400"/>
        <end position="422"/>
    </location>
</feature>
<gene>
    <name evidence="2" type="ORF">PCOR1329_LOCUS54122</name>
</gene>
<feature type="region of interest" description="Disordered" evidence="1">
    <location>
        <begin position="516"/>
        <end position="554"/>
    </location>
</feature>
<dbReference type="EMBL" id="CAUYUJ010016610">
    <property type="protein sequence ID" value="CAK0867116.1"/>
    <property type="molecule type" value="Genomic_DNA"/>
</dbReference>
<feature type="region of interest" description="Disordered" evidence="1">
    <location>
        <begin position="88"/>
        <end position="107"/>
    </location>
</feature>
<feature type="compositionally biased region" description="Low complexity" evidence="1">
    <location>
        <begin position="270"/>
        <end position="288"/>
    </location>
</feature>
<feature type="compositionally biased region" description="Basic residues" evidence="1">
    <location>
        <begin position="373"/>
        <end position="383"/>
    </location>
</feature>
<dbReference type="Proteomes" id="UP001189429">
    <property type="component" value="Unassembled WGS sequence"/>
</dbReference>
<feature type="compositionally biased region" description="Low complexity" evidence="1">
    <location>
        <begin position="1"/>
        <end position="13"/>
    </location>
</feature>
<feature type="non-terminal residue" evidence="2">
    <location>
        <position position="571"/>
    </location>
</feature>